<name>A0A975KB38_9SPHN</name>
<dbReference type="Pfam" id="PF13669">
    <property type="entry name" value="Glyoxalase_4"/>
    <property type="match status" value="1"/>
</dbReference>
<dbReference type="InterPro" id="IPR029068">
    <property type="entry name" value="Glyas_Bleomycin-R_OHBP_Dase"/>
</dbReference>
<dbReference type="SUPFAM" id="SSF54593">
    <property type="entry name" value="Glyoxalase/Bleomycin resistance protein/Dihydroxybiphenyl dioxygenase"/>
    <property type="match status" value="1"/>
</dbReference>
<proteinExistence type="predicted"/>
<feature type="domain" description="VOC" evidence="1">
    <location>
        <begin position="8"/>
        <end position="142"/>
    </location>
</feature>
<protein>
    <submittedName>
        <fullName evidence="2">VOC family protein</fullName>
    </submittedName>
</protein>
<evidence type="ECO:0000313" key="2">
    <source>
        <dbReference type="EMBL" id="QUT06712.1"/>
    </source>
</evidence>
<dbReference type="AlphaFoldDB" id="A0A975KB38"/>
<evidence type="ECO:0000259" key="1">
    <source>
        <dbReference type="PROSITE" id="PS51819"/>
    </source>
</evidence>
<gene>
    <name evidence="2" type="ORF">KFK14_04520</name>
</gene>
<dbReference type="Proteomes" id="UP000681425">
    <property type="component" value="Chromosome"/>
</dbReference>
<keyword evidence="3" id="KW-1185">Reference proteome</keyword>
<organism evidence="2 3">
    <name type="scientific">Sphingobium phenoxybenzoativorans</name>
    <dbReference type="NCBI Taxonomy" id="1592790"/>
    <lineage>
        <taxon>Bacteria</taxon>
        <taxon>Pseudomonadati</taxon>
        <taxon>Pseudomonadota</taxon>
        <taxon>Alphaproteobacteria</taxon>
        <taxon>Sphingomonadales</taxon>
        <taxon>Sphingomonadaceae</taxon>
        <taxon>Sphingobium</taxon>
    </lineage>
</organism>
<evidence type="ECO:0000313" key="3">
    <source>
        <dbReference type="Proteomes" id="UP000681425"/>
    </source>
</evidence>
<dbReference type="Gene3D" id="3.10.180.10">
    <property type="entry name" value="2,3-Dihydroxybiphenyl 1,2-Dioxygenase, domain 1"/>
    <property type="match status" value="1"/>
</dbReference>
<sequence>MAGPLYGRAFQTAYVTRDLDGAIARYAAAFGVRNFMVFDTANGPYALRVGLAWAGDRMVEILDPQGEPSPLYAGTLPDQPDGLRFHHIGHLIEDADQWREVEQAIARTATPVASTISVPGQFEIIYTDSRSVDGHYHEYVYAMPDGMRFFSEVPRN</sequence>
<dbReference type="KEGG" id="spph:KFK14_04520"/>
<reference evidence="2" key="1">
    <citation type="submission" date="2021-04" db="EMBL/GenBank/DDBJ databases">
        <title>Isolation of p-tert-butylphenol degrading bacteria Sphingobium phenoxybenzoativorans Tas13 from active sludge.</title>
        <authorList>
            <person name="Li Y."/>
        </authorList>
    </citation>
    <scope>NUCLEOTIDE SEQUENCE</scope>
    <source>
        <strain evidence="2">Tas13</strain>
    </source>
</reference>
<accession>A0A975KB38</accession>
<dbReference type="PROSITE" id="PS51819">
    <property type="entry name" value="VOC"/>
    <property type="match status" value="1"/>
</dbReference>
<dbReference type="RefSeq" id="WP_212610023.1">
    <property type="nucleotide sequence ID" value="NZ_CP073910.1"/>
</dbReference>
<dbReference type="EMBL" id="CP073910">
    <property type="protein sequence ID" value="QUT06712.1"/>
    <property type="molecule type" value="Genomic_DNA"/>
</dbReference>
<dbReference type="InterPro" id="IPR037523">
    <property type="entry name" value="VOC_core"/>
</dbReference>